<dbReference type="EMBL" id="CP042469">
    <property type="protein sequence ID" value="QOX63968.1"/>
    <property type="molecule type" value="Genomic_DNA"/>
</dbReference>
<reference evidence="1" key="1">
    <citation type="submission" date="2019-08" db="EMBL/GenBank/DDBJ databases">
        <title>Genome sequence of Clostridiales bacterium MT110.</title>
        <authorList>
            <person name="Cao J."/>
        </authorList>
    </citation>
    <scope>NUCLEOTIDE SEQUENCE</scope>
    <source>
        <strain evidence="1">MT110</strain>
    </source>
</reference>
<keyword evidence="2" id="KW-1185">Reference proteome</keyword>
<organism evidence="1 2">
    <name type="scientific">Anoxybacterium hadale</name>
    <dbReference type="NCBI Taxonomy" id="3408580"/>
    <lineage>
        <taxon>Bacteria</taxon>
        <taxon>Bacillati</taxon>
        <taxon>Bacillota</taxon>
        <taxon>Clostridia</taxon>
        <taxon>Peptostreptococcales</taxon>
        <taxon>Anaerovoracaceae</taxon>
        <taxon>Anoxybacterium</taxon>
    </lineage>
</organism>
<dbReference type="Proteomes" id="UP000594014">
    <property type="component" value="Chromosome"/>
</dbReference>
<evidence type="ECO:0000313" key="1">
    <source>
        <dbReference type="EMBL" id="QOX63968.1"/>
    </source>
</evidence>
<protein>
    <submittedName>
        <fullName evidence="1">Carbon storage regulator</fullName>
    </submittedName>
</protein>
<sequence>MLVISRKPGESLVISDEIKVTIISLGSDKVTIGIDAPREVKIVREELIETIEANKASSESIEQTGYQGIAALLKNRKKG</sequence>
<accession>A0ACD1ABI2</accession>
<gene>
    <name evidence="1" type="ORF">FRZ06_11800</name>
</gene>
<evidence type="ECO:0000313" key="2">
    <source>
        <dbReference type="Proteomes" id="UP000594014"/>
    </source>
</evidence>
<proteinExistence type="predicted"/>
<name>A0ACD1ABI2_9FIRM</name>